<sequence length="399" mass="46595">MENSKLYKLVLERVTQPDAKRDAGLAEDIYDVPPVADEDRTGCERWLQQIYLLSPGFNNETWENIRRNWIAYISATSDHPDSTLAPDGKTVWGGGTNGESKRHKKQRFRTDREERRKIQITFWNEVDCLEGLTERWPRAARVVLNHMDPEPNQGAFQSLAAIWDRSKRRRYQAILTSLVGFLVYSMDRGTLEEMGLYLDEDDAESLFDIVAISAMHDMRGLETKPSKFRLVWQTIESFLLAMMDREEILAENNPLIWWMAILVRSALSADGPDFISRGRFDKNILPMDVDVRERAEAMRHYFKVIVLGHAFWSWESEQRLQVQTELDMVNNLWLNDENGCRPFESRDLRDCSTPEWQAMIARVWHEVYSMLGGRRGSAVWWMNMLEKEMSGVKGLVYWS</sequence>
<proteinExistence type="predicted"/>
<protein>
    <submittedName>
        <fullName evidence="2">Uncharacterized protein</fullName>
    </submittedName>
</protein>
<gene>
    <name evidence="2" type="ORF">FALBO_839</name>
</gene>
<dbReference type="OrthoDB" id="4468869at2759"/>
<evidence type="ECO:0000256" key="1">
    <source>
        <dbReference type="SAM" id="MobiDB-lite"/>
    </source>
</evidence>
<reference evidence="2 3" key="1">
    <citation type="submission" date="2020-01" db="EMBL/GenBank/DDBJ databases">
        <title>Identification and distribution of gene clusters putatively required for synthesis of sphingolipid metabolism inhibitors in phylogenetically diverse species of the filamentous fungus Fusarium.</title>
        <authorList>
            <person name="Kim H.-S."/>
            <person name="Busman M."/>
            <person name="Brown D.W."/>
            <person name="Divon H."/>
            <person name="Uhlig S."/>
            <person name="Proctor R.H."/>
        </authorList>
    </citation>
    <scope>NUCLEOTIDE SEQUENCE [LARGE SCALE GENOMIC DNA]</scope>
    <source>
        <strain evidence="2 3">NRRL 20459</strain>
    </source>
</reference>
<feature type="region of interest" description="Disordered" evidence="1">
    <location>
        <begin position="81"/>
        <end position="110"/>
    </location>
</feature>
<dbReference type="Proteomes" id="UP000554235">
    <property type="component" value="Unassembled WGS sequence"/>
</dbReference>
<evidence type="ECO:0000313" key="3">
    <source>
        <dbReference type="Proteomes" id="UP000554235"/>
    </source>
</evidence>
<organism evidence="2 3">
    <name type="scientific">Fusarium albosuccineum</name>
    <dbReference type="NCBI Taxonomy" id="1237068"/>
    <lineage>
        <taxon>Eukaryota</taxon>
        <taxon>Fungi</taxon>
        <taxon>Dikarya</taxon>
        <taxon>Ascomycota</taxon>
        <taxon>Pezizomycotina</taxon>
        <taxon>Sordariomycetes</taxon>
        <taxon>Hypocreomycetidae</taxon>
        <taxon>Hypocreales</taxon>
        <taxon>Nectriaceae</taxon>
        <taxon>Fusarium</taxon>
        <taxon>Fusarium decemcellulare species complex</taxon>
    </lineage>
</organism>
<evidence type="ECO:0000313" key="2">
    <source>
        <dbReference type="EMBL" id="KAF4472240.1"/>
    </source>
</evidence>
<dbReference type="AlphaFoldDB" id="A0A8H4PM78"/>
<dbReference type="EMBL" id="JAADYS010000100">
    <property type="protein sequence ID" value="KAF4472240.1"/>
    <property type="molecule type" value="Genomic_DNA"/>
</dbReference>
<keyword evidence="3" id="KW-1185">Reference proteome</keyword>
<comment type="caution">
    <text evidence="2">The sequence shown here is derived from an EMBL/GenBank/DDBJ whole genome shotgun (WGS) entry which is preliminary data.</text>
</comment>
<name>A0A8H4PM78_9HYPO</name>
<accession>A0A8H4PM78</accession>